<organism evidence="1">
    <name type="scientific">Oscillatoriales cyanobacterium SpSt-418</name>
    <dbReference type="NCBI Taxonomy" id="2282169"/>
    <lineage>
        <taxon>Bacteria</taxon>
        <taxon>Bacillati</taxon>
        <taxon>Cyanobacteriota</taxon>
        <taxon>Cyanophyceae</taxon>
        <taxon>Oscillatoriophycideae</taxon>
        <taxon>Oscillatoriales</taxon>
    </lineage>
</organism>
<protein>
    <submittedName>
        <fullName evidence="1">Uncharacterized protein</fullName>
    </submittedName>
</protein>
<evidence type="ECO:0000313" key="1">
    <source>
        <dbReference type="EMBL" id="HFN00751.1"/>
    </source>
</evidence>
<gene>
    <name evidence="1" type="ORF">ENR64_23950</name>
</gene>
<reference evidence="1" key="1">
    <citation type="journal article" date="2020" name="mSystems">
        <title>Genome- and Community-Level Interaction Insights into Carbon Utilization and Element Cycling Functions of Hydrothermarchaeota in Hydrothermal Sediment.</title>
        <authorList>
            <person name="Zhou Z."/>
            <person name="Liu Y."/>
            <person name="Xu W."/>
            <person name="Pan J."/>
            <person name="Luo Z.H."/>
            <person name="Li M."/>
        </authorList>
    </citation>
    <scope>NUCLEOTIDE SEQUENCE [LARGE SCALE GENOMIC DNA]</scope>
    <source>
        <strain evidence="1">SpSt-418</strain>
    </source>
</reference>
<dbReference type="AlphaFoldDB" id="A0A7C3KHV8"/>
<name>A0A7C3KHV8_9CYAN</name>
<accession>A0A7C3KHV8</accession>
<sequence length="73" mass="8129">MLNLLAASVKPLTLNRKVLETAYELYLAAPEAAYPIINLRELSQRTGASLLECRNAIIEAHHHGRFPQCALET</sequence>
<proteinExistence type="predicted"/>
<comment type="caution">
    <text evidence="1">The sequence shown here is derived from an EMBL/GenBank/DDBJ whole genome shotgun (WGS) entry which is preliminary data.</text>
</comment>
<dbReference type="EMBL" id="DSRU01000341">
    <property type="protein sequence ID" value="HFN00751.1"/>
    <property type="molecule type" value="Genomic_DNA"/>
</dbReference>